<organism evidence="2 3">
    <name type="scientific">Carya illinoinensis</name>
    <name type="common">Pecan</name>
    <dbReference type="NCBI Taxonomy" id="32201"/>
    <lineage>
        <taxon>Eukaryota</taxon>
        <taxon>Viridiplantae</taxon>
        <taxon>Streptophyta</taxon>
        <taxon>Embryophyta</taxon>
        <taxon>Tracheophyta</taxon>
        <taxon>Spermatophyta</taxon>
        <taxon>Magnoliopsida</taxon>
        <taxon>eudicotyledons</taxon>
        <taxon>Gunneridae</taxon>
        <taxon>Pentapetalae</taxon>
        <taxon>rosids</taxon>
        <taxon>fabids</taxon>
        <taxon>Fagales</taxon>
        <taxon>Juglandaceae</taxon>
        <taxon>Carya</taxon>
    </lineage>
</organism>
<comment type="caution">
    <text evidence="2">The sequence shown here is derived from an EMBL/GenBank/DDBJ whole genome shotgun (WGS) entry which is preliminary data.</text>
</comment>
<keyword evidence="1" id="KW-0732">Signal</keyword>
<evidence type="ECO:0000313" key="3">
    <source>
        <dbReference type="Proteomes" id="UP000811246"/>
    </source>
</evidence>
<sequence length="124" mass="13397">MEVVGLWLLYLLSVSSSRSEEWLVFGGLGLVSVTMTELALVRSRLLSVVKAFSYAGAGDSAREDAEEGKRVAAADVCFGNPNGFGPGLLRHLVWALSQTGPFNFTVHKPQFYLISVLVVCFSLA</sequence>
<evidence type="ECO:0000256" key="1">
    <source>
        <dbReference type="SAM" id="SignalP"/>
    </source>
</evidence>
<feature type="chain" id="PRO_5037772096" evidence="1">
    <location>
        <begin position="18"/>
        <end position="124"/>
    </location>
</feature>
<gene>
    <name evidence="2" type="ORF">I3842_02G192500</name>
</gene>
<proteinExistence type="predicted"/>
<evidence type="ECO:0000313" key="2">
    <source>
        <dbReference type="EMBL" id="KAG6728813.1"/>
    </source>
</evidence>
<protein>
    <submittedName>
        <fullName evidence="2">Uncharacterized protein</fullName>
    </submittedName>
</protein>
<dbReference type="AlphaFoldDB" id="A0A922K169"/>
<dbReference type="EMBL" id="CM031826">
    <property type="protein sequence ID" value="KAG6728813.1"/>
    <property type="molecule type" value="Genomic_DNA"/>
</dbReference>
<dbReference type="Proteomes" id="UP000811246">
    <property type="component" value="Chromosome 2"/>
</dbReference>
<reference evidence="2" key="1">
    <citation type="submission" date="2021-01" db="EMBL/GenBank/DDBJ databases">
        <authorList>
            <person name="Lovell J.T."/>
            <person name="Bentley N."/>
            <person name="Bhattarai G."/>
            <person name="Jenkins J.W."/>
            <person name="Sreedasyam A."/>
            <person name="Alarcon Y."/>
            <person name="Bock C."/>
            <person name="Boston L."/>
            <person name="Carlson J."/>
            <person name="Cervantes K."/>
            <person name="Clermont K."/>
            <person name="Krom N."/>
            <person name="Kubenka K."/>
            <person name="Mamidi S."/>
            <person name="Mattison C."/>
            <person name="Monteros M."/>
            <person name="Pisani C."/>
            <person name="Plott C."/>
            <person name="Rajasekar S."/>
            <person name="Rhein H.S."/>
            <person name="Rohla C."/>
            <person name="Song M."/>
            <person name="Hilaire R.S."/>
            <person name="Shu S."/>
            <person name="Wells L."/>
            <person name="Wang X."/>
            <person name="Webber J."/>
            <person name="Heerema R.J."/>
            <person name="Klein P."/>
            <person name="Conner P."/>
            <person name="Grauke L."/>
            <person name="Grimwood J."/>
            <person name="Schmutz J."/>
            <person name="Randall J.J."/>
        </authorList>
    </citation>
    <scope>NUCLEOTIDE SEQUENCE</scope>
    <source>
        <tissue evidence="2">Leaf</tissue>
    </source>
</reference>
<name>A0A922K169_CARIL</name>
<accession>A0A922K169</accession>
<feature type="signal peptide" evidence="1">
    <location>
        <begin position="1"/>
        <end position="17"/>
    </location>
</feature>